<dbReference type="AlphaFoldDB" id="A0A2L1UWP0"/>
<accession>A0A2L1UWP0</accession>
<dbReference type="KEGG" id="rox:BV494_04650"/>
<organism evidence="1 2">
    <name type="scientific">Rahnella sikkimica</name>
    <dbReference type="NCBI Taxonomy" id="1805933"/>
    <lineage>
        <taxon>Bacteria</taxon>
        <taxon>Pseudomonadati</taxon>
        <taxon>Pseudomonadota</taxon>
        <taxon>Gammaproteobacteria</taxon>
        <taxon>Enterobacterales</taxon>
        <taxon>Yersiniaceae</taxon>
        <taxon>Rahnella</taxon>
    </lineage>
</organism>
<reference evidence="2" key="1">
    <citation type="submission" date="2017-01" db="EMBL/GenBank/DDBJ databases">
        <title>Genome sequence of Rouxiella sp. ERMR1:05.</title>
        <authorList>
            <person name="Kumar R."/>
            <person name="Singh D."/>
            <person name="Kumar S."/>
        </authorList>
    </citation>
    <scope>NUCLEOTIDE SEQUENCE [LARGE SCALE GENOMIC DNA]</scope>
    <source>
        <strain evidence="2">ERMR1:05</strain>
    </source>
</reference>
<sequence length="84" mass="9977">MLSGEKVFEYRLRNEYWKKRLEGRAYNKLTITKGYPKREDKSRRIEVNYCGYVLKTITHPHFGNEPVDVYAIRVAIPIIGRSNE</sequence>
<dbReference type="RefSeq" id="WP_104924698.1">
    <property type="nucleotide sequence ID" value="NZ_CP019062.1"/>
</dbReference>
<evidence type="ECO:0000313" key="2">
    <source>
        <dbReference type="Proteomes" id="UP000239197"/>
    </source>
</evidence>
<dbReference type="EMBL" id="CP019062">
    <property type="protein sequence ID" value="AVF37350.1"/>
    <property type="molecule type" value="Genomic_DNA"/>
</dbReference>
<gene>
    <name evidence="1" type="ORF">BV494_04650</name>
</gene>
<name>A0A2L1UWP0_9GAMM</name>
<protein>
    <recommendedName>
        <fullName evidence="3">RNA-binding protein</fullName>
    </recommendedName>
</protein>
<evidence type="ECO:0008006" key="3">
    <source>
        <dbReference type="Google" id="ProtNLM"/>
    </source>
</evidence>
<proteinExistence type="predicted"/>
<keyword evidence="2" id="KW-1185">Reference proteome</keyword>
<dbReference type="Proteomes" id="UP000239197">
    <property type="component" value="Chromosome"/>
</dbReference>
<dbReference type="OrthoDB" id="9133299at2"/>
<evidence type="ECO:0000313" key="1">
    <source>
        <dbReference type="EMBL" id="AVF37350.1"/>
    </source>
</evidence>